<dbReference type="GO" id="GO:0009231">
    <property type="term" value="P:riboflavin biosynthetic process"/>
    <property type="evidence" value="ECO:0007669"/>
    <property type="project" value="TreeGrafter"/>
</dbReference>
<keyword evidence="3" id="KW-0378">Hydrolase</keyword>
<dbReference type="GO" id="GO:0016811">
    <property type="term" value="F:hydrolase activity, acting on carbon-nitrogen (but not peptide) bonds, in linear amides"/>
    <property type="evidence" value="ECO:0007669"/>
    <property type="project" value="TreeGrafter"/>
</dbReference>
<evidence type="ECO:0000313" key="6">
    <source>
        <dbReference type="EMBL" id="WDH81715.1"/>
    </source>
</evidence>
<reference evidence="6" key="1">
    <citation type="submission" date="2023-02" db="EMBL/GenBank/DDBJ databases">
        <title>Pathogen: clinical or host-associated sample.</title>
        <authorList>
            <person name="Hergert J."/>
            <person name="Casey R."/>
            <person name="Wagner J."/>
            <person name="Young E.L."/>
            <person name="Oakeson K.F."/>
        </authorList>
    </citation>
    <scope>NUCLEOTIDE SEQUENCE</scope>
    <source>
        <strain evidence="6">2022CK-00830</strain>
    </source>
</reference>
<dbReference type="RefSeq" id="WP_205054837.1">
    <property type="nucleotide sequence ID" value="NZ_CP118101.1"/>
</dbReference>
<keyword evidence="2" id="KW-0479">Metal-binding</keyword>
<evidence type="ECO:0000256" key="2">
    <source>
        <dbReference type="ARBA" id="ARBA00022723"/>
    </source>
</evidence>
<evidence type="ECO:0000256" key="5">
    <source>
        <dbReference type="ARBA" id="ARBA00024029"/>
    </source>
</evidence>
<dbReference type="GO" id="GO:0046872">
    <property type="term" value="F:metal ion binding"/>
    <property type="evidence" value="ECO:0007669"/>
    <property type="project" value="UniProtKB-KW"/>
</dbReference>
<protein>
    <submittedName>
        <fullName evidence="6">Creatininase family protein</fullName>
    </submittedName>
</protein>
<evidence type="ECO:0000256" key="1">
    <source>
        <dbReference type="ARBA" id="ARBA00001947"/>
    </source>
</evidence>
<dbReference type="SUPFAM" id="SSF102215">
    <property type="entry name" value="Creatininase"/>
    <property type="match status" value="1"/>
</dbReference>
<dbReference type="PANTHER" id="PTHR35005:SF1">
    <property type="entry name" value="2-AMINO-5-FORMYLAMINO-6-RIBOSYLAMINOPYRIMIDIN-4(3H)-ONE 5'-MONOPHOSPHATE DEFORMYLASE"/>
    <property type="match status" value="1"/>
</dbReference>
<dbReference type="InterPro" id="IPR024087">
    <property type="entry name" value="Creatininase-like_sf"/>
</dbReference>
<name>A0AAX3MVT8_9BACL</name>
<dbReference type="PANTHER" id="PTHR35005">
    <property type="entry name" value="3-DEHYDRO-SCYLLO-INOSOSE HYDROLASE"/>
    <property type="match status" value="1"/>
</dbReference>
<proteinExistence type="inferred from homology"/>
<organism evidence="6 7">
    <name type="scientific">Paenibacillus urinalis</name>
    <dbReference type="NCBI Taxonomy" id="521520"/>
    <lineage>
        <taxon>Bacteria</taxon>
        <taxon>Bacillati</taxon>
        <taxon>Bacillota</taxon>
        <taxon>Bacilli</taxon>
        <taxon>Bacillales</taxon>
        <taxon>Paenibacillaceae</taxon>
        <taxon>Paenibacillus</taxon>
    </lineage>
</organism>
<evidence type="ECO:0000256" key="4">
    <source>
        <dbReference type="ARBA" id="ARBA00022833"/>
    </source>
</evidence>
<dbReference type="Proteomes" id="UP001220962">
    <property type="component" value="Chromosome"/>
</dbReference>
<gene>
    <name evidence="6" type="ORF">PUW23_19690</name>
</gene>
<accession>A0AAX3MVT8</accession>
<keyword evidence="4" id="KW-0862">Zinc</keyword>
<dbReference type="EMBL" id="CP118101">
    <property type="protein sequence ID" value="WDH81715.1"/>
    <property type="molecule type" value="Genomic_DNA"/>
</dbReference>
<dbReference type="AlphaFoldDB" id="A0AAX3MVT8"/>
<evidence type="ECO:0000313" key="7">
    <source>
        <dbReference type="Proteomes" id="UP001220962"/>
    </source>
</evidence>
<evidence type="ECO:0000256" key="3">
    <source>
        <dbReference type="ARBA" id="ARBA00022801"/>
    </source>
</evidence>
<comment type="cofactor">
    <cofactor evidence="1">
        <name>Zn(2+)</name>
        <dbReference type="ChEBI" id="CHEBI:29105"/>
    </cofactor>
</comment>
<sequence length="271" mass="30019">MTARYQGMAYNELFLPRLSGPEIGELAKTGAMLILPIGAMEQHGPHLPVYTDTLIGEGMLTEAFRHLTPEDNIWLLPHLPYGKSNEHAGWSGTVTLSATTLLAVLMDIADSLARSGFDRLVLFNTHGGNADLLNLAARDIREKTGMMVFRLDGGGLDNDKELLTPEERMYGIHAGDSETSMIMHLHNDWVHRDLLPNEYPPVTPEMKLQFSNKRFAWVMKDLSESGVCGNAQLAAAEKGSTLLSSAGRNAAELFKLMLEFQFDKKMEMESV</sequence>
<dbReference type="InterPro" id="IPR003785">
    <property type="entry name" value="Creatininase/forma_Hydrolase"/>
</dbReference>
<dbReference type="Gene3D" id="3.40.50.10310">
    <property type="entry name" value="Creatininase"/>
    <property type="match status" value="1"/>
</dbReference>
<dbReference type="Pfam" id="PF02633">
    <property type="entry name" value="Creatininase"/>
    <property type="match status" value="1"/>
</dbReference>
<comment type="similarity">
    <text evidence="5">Belongs to the creatininase superfamily.</text>
</comment>